<gene>
    <name evidence="1" type="ORF">METZ01_LOCUS283900</name>
</gene>
<evidence type="ECO:0000313" key="1">
    <source>
        <dbReference type="EMBL" id="SVC31046.1"/>
    </source>
</evidence>
<dbReference type="EMBL" id="UINC01084416">
    <property type="protein sequence ID" value="SVC31046.1"/>
    <property type="molecule type" value="Genomic_DNA"/>
</dbReference>
<name>A0A382L2S4_9ZZZZ</name>
<protein>
    <submittedName>
        <fullName evidence="1">Uncharacterized protein</fullName>
    </submittedName>
</protein>
<reference evidence="1" key="1">
    <citation type="submission" date="2018-05" db="EMBL/GenBank/DDBJ databases">
        <authorList>
            <person name="Lanie J.A."/>
            <person name="Ng W.-L."/>
            <person name="Kazmierczak K.M."/>
            <person name="Andrzejewski T.M."/>
            <person name="Davidsen T.M."/>
            <person name="Wayne K.J."/>
            <person name="Tettelin H."/>
            <person name="Glass J.I."/>
            <person name="Rusch D."/>
            <person name="Podicherti R."/>
            <person name="Tsui H.-C.T."/>
            <person name="Winkler M.E."/>
        </authorList>
    </citation>
    <scope>NUCLEOTIDE SEQUENCE</scope>
</reference>
<dbReference type="InterPro" id="IPR019546">
    <property type="entry name" value="TAT_signal_bac_arc"/>
</dbReference>
<sequence length="46" mass="4890">MLTRRAFLQNTIGTGVFVLGTGNNGFALQDDLVITGGRVIDPVNNL</sequence>
<feature type="non-terminal residue" evidence="1">
    <location>
        <position position="46"/>
    </location>
</feature>
<dbReference type="AlphaFoldDB" id="A0A382L2S4"/>
<dbReference type="NCBIfam" id="TIGR01409">
    <property type="entry name" value="TAT_signal_seq"/>
    <property type="match status" value="1"/>
</dbReference>
<proteinExistence type="predicted"/>
<accession>A0A382L2S4</accession>
<organism evidence="1">
    <name type="scientific">marine metagenome</name>
    <dbReference type="NCBI Taxonomy" id="408172"/>
    <lineage>
        <taxon>unclassified sequences</taxon>
        <taxon>metagenomes</taxon>
        <taxon>ecological metagenomes</taxon>
    </lineage>
</organism>